<organism evidence="2 3">
    <name type="scientific">Rehmannia glutinosa</name>
    <name type="common">Chinese foxglove</name>
    <dbReference type="NCBI Taxonomy" id="99300"/>
    <lineage>
        <taxon>Eukaryota</taxon>
        <taxon>Viridiplantae</taxon>
        <taxon>Streptophyta</taxon>
        <taxon>Embryophyta</taxon>
        <taxon>Tracheophyta</taxon>
        <taxon>Spermatophyta</taxon>
        <taxon>Magnoliopsida</taxon>
        <taxon>eudicotyledons</taxon>
        <taxon>Gunneridae</taxon>
        <taxon>Pentapetalae</taxon>
        <taxon>asterids</taxon>
        <taxon>lamiids</taxon>
        <taxon>Lamiales</taxon>
        <taxon>Orobanchaceae</taxon>
        <taxon>Rehmannieae</taxon>
        <taxon>Rehmannia</taxon>
    </lineage>
</organism>
<proteinExistence type="predicted"/>
<dbReference type="Proteomes" id="UP001318860">
    <property type="component" value="Unassembled WGS sequence"/>
</dbReference>
<dbReference type="Gene3D" id="3.60.10.10">
    <property type="entry name" value="Endonuclease/exonuclease/phosphatase"/>
    <property type="match status" value="1"/>
</dbReference>
<dbReference type="PANTHER" id="PTHR33710">
    <property type="entry name" value="BNAC02G09200D PROTEIN"/>
    <property type="match status" value="1"/>
</dbReference>
<keyword evidence="3" id="KW-1185">Reference proteome</keyword>
<accession>A0ABR0XUF9</accession>
<name>A0ABR0XUF9_REHGL</name>
<reference evidence="2 3" key="1">
    <citation type="journal article" date="2021" name="Comput. Struct. Biotechnol. J.">
        <title>De novo genome assembly of the potent medicinal plant Rehmannia glutinosa using nanopore technology.</title>
        <authorList>
            <person name="Ma L."/>
            <person name="Dong C."/>
            <person name="Song C."/>
            <person name="Wang X."/>
            <person name="Zheng X."/>
            <person name="Niu Y."/>
            <person name="Chen S."/>
            <person name="Feng W."/>
        </authorList>
    </citation>
    <scope>NUCLEOTIDE SEQUENCE [LARGE SCALE GENOMIC DNA]</scope>
    <source>
        <strain evidence="2">DH-2019</strain>
    </source>
</reference>
<feature type="region of interest" description="Disordered" evidence="1">
    <location>
        <begin position="292"/>
        <end position="324"/>
    </location>
</feature>
<protein>
    <submittedName>
        <fullName evidence="2">Uncharacterized protein</fullName>
    </submittedName>
</protein>
<sequence length="790" mass="89765">MSQVTYTTYYDHEMCMLPHSRNEIKALNKQVFEPAKNLITGAFSSGFQFCFGNSNLRLGVRRFCLPNILRGWVNQERNPARQKSNLAESDKAAAAIVGKSAEISDKSDKSAATKGKNVVDPLSDASSPGENYDSSSYESNEESEEESQKFKVGVSSAAHQVFVEIPKPVVGLGTEQTTKSPTLAPWALLFAGNRKPEAGHQLKVIEPNSDDLDDIIFEEQHADNVEDSWGFCLVGCFAGRFPGKITLLEMCKKWQERISFPRMLVEVDASKELKRELCIICRLAKVRKPVAQNQPTRQTLKAPEPARVANDVQQTQPIKDKEPVEIIEEAQVQPSKEKQPVQTDSESQPFTEVSSVSLLASFIYGYHTVGSRKPLWDNLISFGENCSLPWIAIGDFNNVLNVNEKCNGKDVTSKELKDFEECCILTGLADLRSMGCHFTWTNNEVWCKLDRAMVNKHWFDQGLDGMANFLPSGCLSDHSPCIVSLLDVVANTNRPFRFFNMWASHTDFNDLVATNWNLYVRGTKQFMLCKKLKHLKRPLKELNNKHFSHISSRAAKANEDLERDQLQLHDDPMNVDLQNFVATMRKQSMSLSEAERCFYYQKAKCKHLNQSDRSTTFFHDLVKRNKKRNRFVVCKEDGLPTTSMDEVAKEFTKFYECLLGTTDSCEPIDPDIINAGENSSCSKAYEYFRPKGIPKIKKWLRTTRAMTTIKSALKYMKKEARGTSWQSRAKKSAVACTVYHIWTARNRRLFEGTVVTSDGIIREIKKQVYKIMFSLYPHVLFQYEHLALGH</sequence>
<gene>
    <name evidence="2" type="ORF">DH2020_002455</name>
</gene>
<dbReference type="InterPro" id="IPR036691">
    <property type="entry name" value="Endo/exonu/phosph_ase_sf"/>
</dbReference>
<dbReference type="PANTHER" id="PTHR33710:SF77">
    <property type="entry name" value="DNASE I-LIKE SUPERFAMILY PROTEIN"/>
    <property type="match status" value="1"/>
</dbReference>
<comment type="caution">
    <text evidence="2">The sequence shown here is derived from an EMBL/GenBank/DDBJ whole genome shotgun (WGS) entry which is preliminary data.</text>
</comment>
<dbReference type="EMBL" id="JABTTQ020000002">
    <property type="protein sequence ID" value="KAK6162614.1"/>
    <property type="molecule type" value="Genomic_DNA"/>
</dbReference>
<dbReference type="SUPFAM" id="SSF56219">
    <property type="entry name" value="DNase I-like"/>
    <property type="match status" value="1"/>
</dbReference>
<evidence type="ECO:0000313" key="2">
    <source>
        <dbReference type="EMBL" id="KAK6162614.1"/>
    </source>
</evidence>
<evidence type="ECO:0000313" key="3">
    <source>
        <dbReference type="Proteomes" id="UP001318860"/>
    </source>
</evidence>
<evidence type="ECO:0000256" key="1">
    <source>
        <dbReference type="SAM" id="MobiDB-lite"/>
    </source>
</evidence>
<feature type="region of interest" description="Disordered" evidence="1">
    <location>
        <begin position="105"/>
        <end position="149"/>
    </location>
</feature>